<evidence type="ECO:0000259" key="8">
    <source>
        <dbReference type="PROSITE" id="PS50850"/>
    </source>
</evidence>
<comment type="similarity">
    <text evidence="6">Belongs to the major facilitator superfamily. CAR1 family.</text>
</comment>
<dbReference type="PANTHER" id="PTHR23502">
    <property type="entry name" value="MAJOR FACILITATOR SUPERFAMILY"/>
    <property type="match status" value="1"/>
</dbReference>
<dbReference type="CDD" id="cd17323">
    <property type="entry name" value="MFS_Tpo1_MDR_like"/>
    <property type="match status" value="1"/>
</dbReference>
<accession>A0A1G4KLT4</accession>
<dbReference type="AlphaFoldDB" id="A0A1G4KLT4"/>
<evidence type="ECO:0000256" key="6">
    <source>
        <dbReference type="ARBA" id="ARBA00038347"/>
    </source>
</evidence>
<keyword evidence="3 7" id="KW-0812">Transmembrane</keyword>
<dbReference type="GO" id="GO:0005886">
    <property type="term" value="C:plasma membrane"/>
    <property type="evidence" value="ECO:0007669"/>
    <property type="project" value="TreeGrafter"/>
</dbReference>
<dbReference type="EMBL" id="LT598447">
    <property type="protein sequence ID" value="SCV05443.1"/>
    <property type="molecule type" value="Genomic_DNA"/>
</dbReference>
<evidence type="ECO:0000256" key="1">
    <source>
        <dbReference type="ARBA" id="ARBA00004141"/>
    </source>
</evidence>
<protein>
    <submittedName>
        <fullName evidence="9">LANO_0H07602g1_1</fullName>
    </submittedName>
</protein>
<keyword evidence="2" id="KW-0813">Transport</keyword>
<dbReference type="InterPro" id="IPR011701">
    <property type="entry name" value="MFS"/>
</dbReference>
<dbReference type="PANTHER" id="PTHR23502:SF51">
    <property type="entry name" value="QUINIDINE RESISTANCE PROTEIN 1-RELATED"/>
    <property type="match status" value="1"/>
</dbReference>
<dbReference type="Proteomes" id="UP000189911">
    <property type="component" value="Chromosome H"/>
</dbReference>
<feature type="transmembrane region" description="Helical" evidence="7">
    <location>
        <begin position="491"/>
        <end position="520"/>
    </location>
</feature>
<dbReference type="InterPro" id="IPR036259">
    <property type="entry name" value="MFS_trans_sf"/>
</dbReference>
<feature type="transmembrane region" description="Helical" evidence="7">
    <location>
        <begin position="168"/>
        <end position="187"/>
    </location>
</feature>
<dbReference type="SUPFAM" id="SSF103473">
    <property type="entry name" value="MFS general substrate transporter"/>
    <property type="match status" value="1"/>
</dbReference>
<proteinExistence type="inferred from homology"/>
<feature type="transmembrane region" description="Helical" evidence="7">
    <location>
        <begin position="199"/>
        <end position="226"/>
    </location>
</feature>
<keyword evidence="10" id="KW-1185">Reference proteome</keyword>
<keyword evidence="5 7" id="KW-0472">Membrane</keyword>
<feature type="transmembrane region" description="Helical" evidence="7">
    <location>
        <begin position="561"/>
        <end position="580"/>
    </location>
</feature>
<evidence type="ECO:0000256" key="2">
    <source>
        <dbReference type="ARBA" id="ARBA00022448"/>
    </source>
</evidence>
<name>A0A1G4KLT4_9SACH</name>
<feature type="transmembrane region" description="Helical" evidence="7">
    <location>
        <begin position="372"/>
        <end position="394"/>
    </location>
</feature>
<gene>
    <name evidence="9" type="ORF">LANO_0H07602G</name>
</gene>
<feature type="transmembrane region" description="Helical" evidence="7">
    <location>
        <begin position="287"/>
        <end position="307"/>
    </location>
</feature>
<evidence type="ECO:0000256" key="5">
    <source>
        <dbReference type="ARBA" id="ARBA00023136"/>
    </source>
</evidence>
<sequence length="599" mass="65679">MPSSIQETQHTFFKDASTTTQVGFSRVDRSPIILHCIMSFDSSLHSSIPNRAYLEKAAHGYEGENDSGSEDKAGEIHAKHTGNLETASRLATREMAASTPDSASTLTLFDAGKVQTSLGVPHTLLNTAQKWTMVGLLTSAGFWSSLGSPIYYPALKQLEKQFDVSEELVNITVVVYLIFQGVAPTICGSLADVYGRRPVILFGMLVYVCASIGLACSQSYGVILFLRCLQSAGISPIIAINSGVVGDFTLKHERGTFVGAVSGFTLMGQAFGSLIGAALTAAFDWRAIFWFLTIGCGTCMIINFLVLPETKRTLVGNMSIRPKHWVNRAPIFLLKSVRHKFHYDNPDYETLDPNVPKIDLISSLKILSHPEILMSLMPAGLQFALWTLTLTSISSQLSIAPYNYKLTIIGICYLPAGIGGLVGSFITGKIIDVYYKRALKRFEEKKQQGLIASDAKFNTLRARLYTSIPQNFVSVVAFTLFGWSIQRGWHISVPLITSAIGSFCAMSTLSSSSTLLVDLYPNRSSTATSSYNFIRCSLSAIFMACLARMNKALTVGGTFTLVSGFIFIGNFVTFIPMIYGMKWRENRAFKAERKAMMTE</sequence>
<dbReference type="OrthoDB" id="440553at2759"/>
<feature type="transmembrane region" description="Helical" evidence="7">
    <location>
        <begin position="406"/>
        <end position="431"/>
    </location>
</feature>
<keyword evidence="4 7" id="KW-1133">Transmembrane helix</keyword>
<dbReference type="Pfam" id="PF07690">
    <property type="entry name" value="MFS_1"/>
    <property type="match status" value="1"/>
</dbReference>
<dbReference type="Gene3D" id="1.20.1250.20">
    <property type="entry name" value="MFS general substrate transporter like domains"/>
    <property type="match status" value="1"/>
</dbReference>
<dbReference type="InterPro" id="IPR020846">
    <property type="entry name" value="MFS_dom"/>
</dbReference>
<evidence type="ECO:0000313" key="9">
    <source>
        <dbReference type="EMBL" id="SCV05443.1"/>
    </source>
</evidence>
<evidence type="ECO:0000313" key="10">
    <source>
        <dbReference type="Proteomes" id="UP000189911"/>
    </source>
</evidence>
<dbReference type="GO" id="GO:0022857">
    <property type="term" value="F:transmembrane transporter activity"/>
    <property type="evidence" value="ECO:0007669"/>
    <property type="project" value="InterPro"/>
</dbReference>
<feature type="transmembrane region" description="Helical" evidence="7">
    <location>
        <begin position="257"/>
        <end position="281"/>
    </location>
</feature>
<comment type="subcellular location">
    <subcellularLocation>
        <location evidence="1">Membrane</location>
        <topology evidence="1">Multi-pass membrane protein</topology>
    </subcellularLocation>
</comment>
<evidence type="ECO:0000256" key="7">
    <source>
        <dbReference type="SAM" id="Phobius"/>
    </source>
</evidence>
<feature type="transmembrane region" description="Helical" evidence="7">
    <location>
        <begin position="131"/>
        <end position="152"/>
    </location>
</feature>
<dbReference type="PROSITE" id="PS50850">
    <property type="entry name" value="MFS"/>
    <property type="match status" value="1"/>
</dbReference>
<evidence type="ECO:0000256" key="4">
    <source>
        <dbReference type="ARBA" id="ARBA00022989"/>
    </source>
</evidence>
<feature type="domain" description="Major facilitator superfamily (MFS) profile" evidence="8">
    <location>
        <begin position="133"/>
        <end position="581"/>
    </location>
</feature>
<evidence type="ECO:0000256" key="3">
    <source>
        <dbReference type="ARBA" id="ARBA00022692"/>
    </source>
</evidence>
<organism evidence="9 10">
    <name type="scientific">Lachancea nothofagi CBS 11611</name>
    <dbReference type="NCBI Taxonomy" id="1266666"/>
    <lineage>
        <taxon>Eukaryota</taxon>
        <taxon>Fungi</taxon>
        <taxon>Dikarya</taxon>
        <taxon>Ascomycota</taxon>
        <taxon>Saccharomycotina</taxon>
        <taxon>Saccharomycetes</taxon>
        <taxon>Saccharomycetales</taxon>
        <taxon>Saccharomycetaceae</taxon>
        <taxon>Lachancea</taxon>
    </lineage>
</organism>
<reference evidence="10" key="1">
    <citation type="submission" date="2016-03" db="EMBL/GenBank/DDBJ databases">
        <authorList>
            <person name="Devillers Hugo."/>
        </authorList>
    </citation>
    <scope>NUCLEOTIDE SEQUENCE [LARGE SCALE GENOMIC DNA]</scope>
</reference>
<feature type="transmembrane region" description="Helical" evidence="7">
    <location>
        <begin position="232"/>
        <end position="250"/>
    </location>
</feature>